<dbReference type="GeneID" id="24891502"/>
<evidence type="ECO:0000313" key="13">
    <source>
        <dbReference type="EMBL" id="AIJ05738.1"/>
    </source>
</evidence>
<evidence type="ECO:0000256" key="8">
    <source>
        <dbReference type="ARBA" id="ARBA00022917"/>
    </source>
</evidence>
<keyword evidence="8 11" id="KW-0648">Protein biosynthesis</keyword>
<proteinExistence type="inferred from homology"/>
<evidence type="ECO:0000259" key="12">
    <source>
        <dbReference type="PROSITE" id="PS51722"/>
    </source>
</evidence>
<dbReference type="Gene3D" id="2.40.30.10">
    <property type="entry name" value="Translation factors"/>
    <property type="match status" value="2"/>
</dbReference>
<dbReference type="InterPro" id="IPR054696">
    <property type="entry name" value="GTP-eEF1A_C"/>
</dbReference>
<name>A0A076LH09_9EURY</name>
<dbReference type="FunFam" id="3.40.50.300:FF:000204">
    <property type="entry name" value="Translation elongation factor Tu"/>
    <property type="match status" value="1"/>
</dbReference>
<dbReference type="InterPro" id="IPR009000">
    <property type="entry name" value="Transl_B-barrel_sf"/>
</dbReference>
<keyword evidence="2 11" id="KW-0963">Cytoplasm</keyword>
<reference evidence="13 14" key="1">
    <citation type="journal article" date="2015" name="Int. J. Syst. Evol. Microbiol.">
        <title>M ethanocaldococcus bathoardescens sp. nov., a hyperthermophilic methanogen isolated from a volcanically active deep-sea hydrothermal vent.</title>
        <authorList>
            <person name="Stewart L.C."/>
            <person name="Jung J.H."/>
            <person name="Kim Y.T."/>
            <person name="Kwon S.W."/>
            <person name="Park C.S."/>
            <person name="Holden J.F."/>
        </authorList>
    </citation>
    <scope>NUCLEOTIDE SEQUENCE [LARGE SCALE GENOMIC DNA]</scope>
    <source>
        <strain evidence="13 14">JH146</strain>
    </source>
</reference>
<evidence type="ECO:0000256" key="2">
    <source>
        <dbReference type="ARBA" id="ARBA00022490"/>
    </source>
</evidence>
<dbReference type="PROSITE" id="PS51722">
    <property type="entry name" value="G_TR_2"/>
    <property type="match status" value="1"/>
</dbReference>
<keyword evidence="4 11" id="KW-0547">Nucleotide-binding</keyword>
<dbReference type="RefSeq" id="WP_048201891.1">
    <property type="nucleotide sequence ID" value="NZ_CP009149.1"/>
</dbReference>
<dbReference type="Proteomes" id="UP000028781">
    <property type="component" value="Chromosome"/>
</dbReference>
<dbReference type="CDD" id="cd03705">
    <property type="entry name" value="EF1_alpha_III"/>
    <property type="match status" value="1"/>
</dbReference>
<evidence type="ECO:0000313" key="14">
    <source>
        <dbReference type="Proteomes" id="UP000028781"/>
    </source>
</evidence>
<evidence type="ECO:0000256" key="6">
    <source>
        <dbReference type="ARBA" id="ARBA00022801"/>
    </source>
</evidence>
<dbReference type="InterPro" id="IPR027417">
    <property type="entry name" value="P-loop_NTPase"/>
</dbReference>
<dbReference type="FunFam" id="2.40.30.10:FF:000005">
    <property type="entry name" value="Elongation factor 1-alpha"/>
    <property type="match status" value="1"/>
</dbReference>
<dbReference type="NCBIfam" id="NF008969">
    <property type="entry name" value="PRK12317.1"/>
    <property type="match status" value="1"/>
</dbReference>
<gene>
    <name evidence="11" type="primary">tuf</name>
    <name evidence="13" type="ORF">JH146_0893</name>
</gene>
<dbReference type="CDD" id="cd03693">
    <property type="entry name" value="EF1_alpha_II"/>
    <property type="match status" value="1"/>
</dbReference>
<keyword evidence="14" id="KW-1185">Reference proteome</keyword>
<dbReference type="FunFam" id="2.40.30.10:FF:000003">
    <property type="entry name" value="Elongation factor 1-alpha"/>
    <property type="match status" value="1"/>
</dbReference>
<dbReference type="InterPro" id="IPR050100">
    <property type="entry name" value="TRAFAC_GTPase_members"/>
</dbReference>
<dbReference type="SUPFAM" id="SSF52540">
    <property type="entry name" value="P-loop containing nucleoside triphosphate hydrolases"/>
    <property type="match status" value="1"/>
</dbReference>
<dbReference type="SUPFAM" id="SSF50465">
    <property type="entry name" value="EF-Tu/eEF-1alpha/eIF2-gamma C-terminal domain"/>
    <property type="match status" value="1"/>
</dbReference>
<comment type="function">
    <text evidence="11">GTP hydrolase that promotes the GTP-dependent binding of aminoacyl-tRNA to the A-site of ribosomes during protein biosynthesis.</text>
</comment>
<dbReference type="NCBIfam" id="TIGR00231">
    <property type="entry name" value="small_GTP"/>
    <property type="match status" value="1"/>
</dbReference>
<dbReference type="GO" id="GO:0005525">
    <property type="term" value="F:GTP binding"/>
    <property type="evidence" value="ECO:0007669"/>
    <property type="project" value="UniProtKB-UniRule"/>
</dbReference>
<evidence type="ECO:0000256" key="5">
    <source>
        <dbReference type="ARBA" id="ARBA00022768"/>
    </source>
</evidence>
<evidence type="ECO:0000256" key="1">
    <source>
        <dbReference type="ARBA" id="ARBA00004496"/>
    </source>
</evidence>
<evidence type="ECO:0000256" key="4">
    <source>
        <dbReference type="ARBA" id="ARBA00022741"/>
    </source>
</evidence>
<organism evidence="13 14">
    <name type="scientific">Methanocaldococcus bathoardescens</name>
    <dbReference type="NCBI Taxonomy" id="1301915"/>
    <lineage>
        <taxon>Archaea</taxon>
        <taxon>Methanobacteriati</taxon>
        <taxon>Methanobacteriota</taxon>
        <taxon>Methanomada group</taxon>
        <taxon>Methanococci</taxon>
        <taxon>Methanococcales</taxon>
        <taxon>Methanocaldococcaceae</taxon>
        <taxon>Methanocaldococcus</taxon>
    </lineage>
</organism>
<dbReference type="PRINTS" id="PR00315">
    <property type="entry name" value="ELONGATNFCT"/>
</dbReference>
<keyword evidence="7 11" id="KW-0460">Magnesium</keyword>
<dbReference type="EC" id="3.6.5.3" evidence="11"/>
<dbReference type="AlphaFoldDB" id="A0A076LH09"/>
<dbReference type="SUPFAM" id="SSF50447">
    <property type="entry name" value="Translation proteins"/>
    <property type="match status" value="1"/>
</dbReference>
<dbReference type="Pfam" id="PF03144">
    <property type="entry name" value="GTP_EFTU_D2"/>
    <property type="match status" value="1"/>
</dbReference>
<dbReference type="HAMAP" id="MF_00118_A">
    <property type="entry name" value="EF_Tu_A"/>
    <property type="match status" value="1"/>
</dbReference>
<dbReference type="Pfam" id="PF00009">
    <property type="entry name" value="GTP_EFTU"/>
    <property type="match status" value="1"/>
</dbReference>
<dbReference type="STRING" id="1301915.JH146_0893"/>
<protein>
    <recommendedName>
        <fullName evidence="11">Elongation factor 1-alpha</fullName>
        <shortName evidence="11">EF-1-alpha</shortName>
        <ecNumber evidence="11">3.6.5.3</ecNumber>
    </recommendedName>
    <alternativeName>
        <fullName evidence="11">Elongation factor Tu</fullName>
        <shortName evidence="11">EF-Tu</shortName>
    </alternativeName>
</protein>
<dbReference type="GO" id="GO:0003924">
    <property type="term" value="F:GTPase activity"/>
    <property type="evidence" value="ECO:0007669"/>
    <property type="project" value="UniProtKB-UniRule"/>
</dbReference>
<keyword evidence="3 11" id="KW-0479">Metal-binding</keyword>
<dbReference type="Pfam" id="PF22594">
    <property type="entry name" value="GTP-eEF1A_C"/>
    <property type="match status" value="1"/>
</dbReference>
<dbReference type="InterPro" id="IPR000795">
    <property type="entry name" value="T_Tr_GTP-bd_dom"/>
</dbReference>
<evidence type="ECO:0000256" key="9">
    <source>
        <dbReference type="ARBA" id="ARBA00023134"/>
    </source>
</evidence>
<evidence type="ECO:0000256" key="11">
    <source>
        <dbReference type="HAMAP-Rule" id="MF_00118"/>
    </source>
</evidence>
<dbReference type="OrthoDB" id="371718at2157"/>
<dbReference type="HOGENOM" id="CLU_007265_3_5_2"/>
<keyword evidence="5 11" id="KW-0251">Elongation factor</keyword>
<comment type="similarity">
    <text evidence="11">Belongs to the TRAFAC class translation factor GTPase superfamily. Classic translation factor GTPase family. EF-Tu/EF-1A subfamily.</text>
</comment>
<evidence type="ECO:0000256" key="3">
    <source>
        <dbReference type="ARBA" id="ARBA00022723"/>
    </source>
</evidence>
<dbReference type="GO" id="GO:0003746">
    <property type="term" value="F:translation elongation factor activity"/>
    <property type="evidence" value="ECO:0007669"/>
    <property type="project" value="UniProtKB-UniRule"/>
</dbReference>
<dbReference type="KEGG" id="mjh:JH146_0893"/>
<dbReference type="InterPro" id="IPR009001">
    <property type="entry name" value="Transl_elong_EF1A/Init_IF2_C"/>
</dbReference>
<dbReference type="GO" id="GO:0005737">
    <property type="term" value="C:cytoplasm"/>
    <property type="evidence" value="ECO:0007669"/>
    <property type="project" value="UniProtKB-SubCell"/>
</dbReference>
<feature type="domain" description="Tr-type G" evidence="12">
    <location>
        <begin position="5"/>
        <end position="225"/>
    </location>
</feature>
<evidence type="ECO:0000256" key="7">
    <source>
        <dbReference type="ARBA" id="ARBA00022842"/>
    </source>
</evidence>
<dbReference type="GO" id="GO:0000287">
    <property type="term" value="F:magnesium ion binding"/>
    <property type="evidence" value="ECO:0007669"/>
    <property type="project" value="UniProtKB-UniRule"/>
</dbReference>
<feature type="binding site" evidence="11">
    <location>
        <position position="21"/>
    </location>
    <ligand>
        <name>Mg(2+)</name>
        <dbReference type="ChEBI" id="CHEBI:18420"/>
    </ligand>
</feature>
<feature type="binding site" evidence="11">
    <location>
        <begin position="149"/>
        <end position="152"/>
    </location>
    <ligand>
        <name>GTP</name>
        <dbReference type="ChEBI" id="CHEBI:37565"/>
    </ligand>
</feature>
<dbReference type="PROSITE" id="PS00301">
    <property type="entry name" value="G_TR_1"/>
    <property type="match status" value="1"/>
</dbReference>
<dbReference type="EMBL" id="CP009149">
    <property type="protein sequence ID" value="AIJ05738.1"/>
    <property type="molecule type" value="Genomic_DNA"/>
</dbReference>
<evidence type="ECO:0000256" key="10">
    <source>
        <dbReference type="ARBA" id="ARBA00049117"/>
    </source>
</evidence>
<dbReference type="PANTHER" id="PTHR23115">
    <property type="entry name" value="TRANSLATION FACTOR"/>
    <property type="match status" value="1"/>
</dbReference>
<dbReference type="CDD" id="cd01883">
    <property type="entry name" value="EF1_alpha"/>
    <property type="match status" value="1"/>
</dbReference>
<dbReference type="NCBIfam" id="TIGR00483">
    <property type="entry name" value="EF-1_alpha"/>
    <property type="match status" value="1"/>
</dbReference>
<feature type="binding site" evidence="11">
    <location>
        <begin position="91"/>
        <end position="95"/>
    </location>
    <ligand>
        <name>GTP</name>
        <dbReference type="ChEBI" id="CHEBI:37565"/>
    </ligand>
</feature>
<comment type="catalytic activity">
    <reaction evidence="10">
        <text>GTP + H2O = GDP + phosphate + H(+)</text>
        <dbReference type="Rhea" id="RHEA:19669"/>
        <dbReference type="ChEBI" id="CHEBI:15377"/>
        <dbReference type="ChEBI" id="CHEBI:15378"/>
        <dbReference type="ChEBI" id="CHEBI:37565"/>
        <dbReference type="ChEBI" id="CHEBI:43474"/>
        <dbReference type="ChEBI" id="CHEBI:58189"/>
    </reaction>
    <physiologicalReaction direction="left-to-right" evidence="10">
        <dbReference type="Rhea" id="RHEA:19670"/>
    </physiologicalReaction>
</comment>
<accession>A0A076LH09</accession>
<dbReference type="InterPro" id="IPR004161">
    <property type="entry name" value="EFTu-like_2"/>
</dbReference>
<dbReference type="Gene3D" id="3.40.50.300">
    <property type="entry name" value="P-loop containing nucleotide triphosphate hydrolases"/>
    <property type="match status" value="1"/>
</dbReference>
<feature type="binding site" evidence="11">
    <location>
        <begin position="14"/>
        <end position="21"/>
    </location>
    <ligand>
        <name>GTP</name>
        <dbReference type="ChEBI" id="CHEBI:37565"/>
    </ligand>
</feature>
<comment type="catalytic activity">
    <reaction evidence="11">
        <text>GTP + H2O = GDP + phosphate + H(+)</text>
        <dbReference type="Rhea" id="RHEA:19669"/>
        <dbReference type="ChEBI" id="CHEBI:15377"/>
        <dbReference type="ChEBI" id="CHEBI:15378"/>
        <dbReference type="ChEBI" id="CHEBI:37565"/>
        <dbReference type="ChEBI" id="CHEBI:43474"/>
        <dbReference type="ChEBI" id="CHEBI:58189"/>
        <dbReference type="EC" id="3.6.5.3"/>
    </reaction>
</comment>
<comment type="subcellular location">
    <subcellularLocation>
        <location evidence="1 11">Cytoplasm</location>
    </subcellularLocation>
</comment>
<dbReference type="InterPro" id="IPR031157">
    <property type="entry name" value="G_TR_CS"/>
</dbReference>
<sequence>MAKQKPVLNVAFIGHVDAGKSTTVGRLLYDSGAIDPQLLEKLKREAQERGKAGFEFAYVMDNLKEERERGVTIDVAHKKFETPKYEVTIVDCPGHRDFIKNMITGASQADAAVLVVDVNDAKTGIQPQTREHMFLARTLGIKQIAVAINKMDTVNYSQEEYEKMKKLLSEQLLKVLGYNPDQIDFIPTASLKGDNVVKKSENMPWYKGPTLVEALDKFQPPEKPTNLPLRIPIQDVYSITGVGTVPVGRVETGILKPGDKVVFEPAGVQGEVKSIEMHHEQIPQAEPGDNIGFNVRGVSKKDIKRGDVCGHPDNPPTVAEEFTAQIVVLQHPTAITVGYTPVFHAHTAQVACTFMELLKKLDPRTGQVIEENPQFLKTGDAAIVKIKPTKPMVIENVREIPQLGRFAIRDMGMTIAAGMAIDVKAKNK</sequence>
<keyword evidence="9 11" id="KW-0342">GTP-binding</keyword>
<dbReference type="InterPro" id="IPR005225">
    <property type="entry name" value="Small_GTP-bd"/>
</dbReference>
<dbReference type="InterPro" id="IPR004539">
    <property type="entry name" value="Transl_elong_EF1A_euk/arc"/>
</dbReference>
<keyword evidence="6 11" id="KW-0378">Hydrolase</keyword>